<evidence type="ECO:0000256" key="4">
    <source>
        <dbReference type="ARBA" id="ARBA00022490"/>
    </source>
</evidence>
<dbReference type="EC" id="6.3.3.1" evidence="13"/>
<evidence type="ECO:0000256" key="12">
    <source>
        <dbReference type="HAMAP-Rule" id="MF_00421"/>
    </source>
</evidence>
<dbReference type="Gene3D" id="3.30.1330.10">
    <property type="entry name" value="PurM-like, N-terminal domain"/>
    <property type="match status" value="1"/>
</dbReference>
<dbReference type="Pfam" id="PF00586">
    <property type="entry name" value="AIRS"/>
    <property type="match status" value="1"/>
</dbReference>
<dbReference type="GO" id="GO:0006189">
    <property type="term" value="P:'de novo' IMP biosynthetic process"/>
    <property type="evidence" value="ECO:0007669"/>
    <property type="project" value="UniProtKB-UniRule"/>
</dbReference>
<dbReference type="CDD" id="cd01740">
    <property type="entry name" value="GATase1_FGAR_AT"/>
    <property type="match status" value="1"/>
</dbReference>
<dbReference type="GO" id="GO:0004642">
    <property type="term" value="F:phosphoribosylformylglycinamidine synthase activity"/>
    <property type="evidence" value="ECO:0007669"/>
    <property type="project" value="UniProtKB-UniRule"/>
</dbReference>
<dbReference type="RefSeq" id="WP_220193794.1">
    <property type="nucleotide sequence ID" value="NZ_BNJF01000001.1"/>
</dbReference>
<dbReference type="GO" id="GO:0004641">
    <property type="term" value="F:phosphoribosylformylglycinamidine cyclo-ligase activity"/>
    <property type="evidence" value="ECO:0007669"/>
    <property type="project" value="UniProtKB-UniRule"/>
</dbReference>
<dbReference type="FunFam" id="3.90.650.10:FF:000011">
    <property type="entry name" value="Phosphoribosylformylglycinamidine cyclo-ligase"/>
    <property type="match status" value="1"/>
</dbReference>
<dbReference type="SUPFAM" id="SSF55326">
    <property type="entry name" value="PurM N-terminal domain-like"/>
    <property type="match status" value="1"/>
</dbReference>
<accession>A0A8J3MSA1</accession>
<evidence type="ECO:0000256" key="11">
    <source>
        <dbReference type="ARBA" id="ARBA00049057"/>
    </source>
</evidence>
<name>A0A8J3MSA1_9CHLR</name>
<comment type="catalytic activity">
    <reaction evidence="11 13">
        <text>2-formamido-N(1)-(5-O-phospho-beta-D-ribosyl)acetamidine + ATP = 5-amino-1-(5-phospho-beta-D-ribosyl)imidazole + ADP + phosphate + H(+)</text>
        <dbReference type="Rhea" id="RHEA:23032"/>
        <dbReference type="ChEBI" id="CHEBI:15378"/>
        <dbReference type="ChEBI" id="CHEBI:30616"/>
        <dbReference type="ChEBI" id="CHEBI:43474"/>
        <dbReference type="ChEBI" id="CHEBI:137981"/>
        <dbReference type="ChEBI" id="CHEBI:147287"/>
        <dbReference type="ChEBI" id="CHEBI:456216"/>
        <dbReference type="EC" id="6.3.3.1"/>
    </reaction>
</comment>
<feature type="domain" description="PurM-like N-terminal" evidence="14">
    <location>
        <begin position="347"/>
        <end position="454"/>
    </location>
</feature>
<feature type="active site" evidence="12">
    <location>
        <position position="228"/>
    </location>
</feature>
<evidence type="ECO:0000256" key="6">
    <source>
        <dbReference type="ARBA" id="ARBA00022741"/>
    </source>
</evidence>
<evidence type="ECO:0000256" key="10">
    <source>
        <dbReference type="ARBA" id="ARBA00022962"/>
    </source>
</evidence>
<comment type="similarity">
    <text evidence="3 13">Belongs to the AIR synthase family.</text>
</comment>
<dbReference type="InterPro" id="IPR010918">
    <property type="entry name" value="PurM-like_C_dom"/>
</dbReference>
<dbReference type="FunFam" id="3.30.1330.10:FF:000001">
    <property type="entry name" value="Phosphoribosylformylglycinamidine cyclo-ligase"/>
    <property type="match status" value="1"/>
</dbReference>
<dbReference type="EC" id="6.3.5.3" evidence="12"/>
<comment type="subcellular location">
    <subcellularLocation>
        <location evidence="1 13">Cytoplasm</location>
    </subcellularLocation>
</comment>
<dbReference type="AlphaFoldDB" id="A0A8J3MSA1"/>
<evidence type="ECO:0000259" key="14">
    <source>
        <dbReference type="Pfam" id="PF00586"/>
    </source>
</evidence>
<evidence type="ECO:0000256" key="8">
    <source>
        <dbReference type="ARBA" id="ARBA00022801"/>
    </source>
</evidence>
<dbReference type="PANTHER" id="PTHR10520:SF12">
    <property type="entry name" value="TRIFUNCTIONAL PURINE BIOSYNTHETIC PROTEIN ADENOSINE-3"/>
    <property type="match status" value="1"/>
</dbReference>
<dbReference type="InterPro" id="IPR029062">
    <property type="entry name" value="Class_I_gatase-like"/>
</dbReference>
<comment type="pathway">
    <text evidence="12">Purine metabolism; IMP biosynthesis via de novo pathway; 5-amino-1-(5-phospho-D-ribosyl)imidazole from N(2)-formyl-N(1)-(5-phospho-D-ribosyl)glycinamide: step 1/2.</text>
</comment>
<sequence length="633" mass="67827">MTGKPRALVLRAPGINCDREMAQACSLVGFDTKLVHINQLLKQPESLLDYHFLALPGGFSYGDDLGAGTLLAKNLTIHLGEQLRRFVAEGRLVLGVCNGFQVLVRSGLLPGRLASDGEGGVAHSTLTENEAAQFECRWVTLAFQPSNCIFTQGLEQPIELPVAHGEGQFVYNGELSELHTSGQIPLVYATATGRVGDAVAYPANPNGSMDNIAGICNTQGNVFGLMPHPERFVAALQHPQRRSQSGDFGDGLLIFKNAYECALKLASGESTPQPVRSFKATASVQAAPSREQAPHTYADSGVDVKAGEQAVRLMKKAVQATHGPQVLEGLGAFAGAYSLQDERKLQQPALVASTDGVGTKTLIASQAKRFDTIGYDIVNHSVNDLLMMGARPLFFMDYIAVNKLDPVQVARIVQGVADACKEAGCALLGGETAEMPDVYQPGAFDLAGTIVGIVEQNELVNGSTISPGDVILGLPSNGLHTNGYSLVRRLFEQTSLDTVYPELGEPLADALLRPHRSYLREVQQLRSYLADRGRFIKGMAHITGGGFQGNIARILPPGIQAEIESGSWQVPPLFDLLARLSSLPQEELYRTFNMGIGMVVVLAPKSALEARSLLPELVQIGTIREGQGGVLIR</sequence>
<dbReference type="NCBIfam" id="TIGR01737">
    <property type="entry name" value="FGAM_synth_I"/>
    <property type="match status" value="1"/>
</dbReference>
<dbReference type="Proteomes" id="UP000612362">
    <property type="component" value="Unassembled WGS sequence"/>
</dbReference>
<evidence type="ECO:0000259" key="15">
    <source>
        <dbReference type="Pfam" id="PF02769"/>
    </source>
</evidence>
<dbReference type="UniPathway" id="UPA00074">
    <property type="reaction ID" value="UER00128"/>
</dbReference>
<dbReference type="SMART" id="SM01211">
    <property type="entry name" value="GATase_5"/>
    <property type="match status" value="1"/>
</dbReference>
<dbReference type="InterPro" id="IPR010075">
    <property type="entry name" value="PRibForGlyAmidine_synth_PurQ"/>
</dbReference>
<evidence type="ECO:0000313" key="17">
    <source>
        <dbReference type="Proteomes" id="UP000612362"/>
    </source>
</evidence>
<comment type="subunit">
    <text evidence="12">Part of the FGAM synthase complex composed of 1 PurL, 1 PurQ and 2 PurS subunits.</text>
</comment>
<keyword evidence="17" id="KW-1185">Reference proteome</keyword>
<proteinExistence type="inferred from homology"/>
<dbReference type="GO" id="GO:0004637">
    <property type="term" value="F:phosphoribosylamine-glycine ligase activity"/>
    <property type="evidence" value="ECO:0007669"/>
    <property type="project" value="TreeGrafter"/>
</dbReference>
<dbReference type="EC" id="3.5.1.2" evidence="12"/>
<evidence type="ECO:0000313" key="16">
    <source>
        <dbReference type="EMBL" id="GHO44398.1"/>
    </source>
</evidence>
<dbReference type="Gene3D" id="3.90.650.10">
    <property type="entry name" value="PurM-like C-terminal domain"/>
    <property type="match status" value="1"/>
</dbReference>
<dbReference type="PANTHER" id="PTHR10520">
    <property type="entry name" value="TRIFUNCTIONAL PURINE BIOSYNTHETIC PROTEIN ADENOSINE-3-RELATED"/>
    <property type="match status" value="1"/>
</dbReference>
<keyword evidence="6 13" id="KW-0547">Nucleotide-binding</keyword>
<keyword evidence="5 13" id="KW-0436">Ligase</keyword>
<dbReference type="InterPro" id="IPR004733">
    <property type="entry name" value="PurM_cligase"/>
</dbReference>
<feature type="domain" description="PurM-like C-terminal" evidence="15">
    <location>
        <begin position="467"/>
        <end position="631"/>
    </location>
</feature>
<comment type="function">
    <text evidence="12">Part of the phosphoribosylformylglycinamidine synthase complex involved in the purines biosynthetic pathway. Catalyzes the ATP-dependent conversion of formylglycinamide ribonucleotide (FGAR) and glutamine to yield formylglycinamidine ribonucleotide (FGAM) and glutamate. The FGAM synthase complex is composed of three subunits. PurQ produces an ammonia molecule by converting glutamine to glutamate. PurL transfers the ammonia molecule to FGAR to form FGAM in an ATP-dependent manner. PurS interacts with PurQ and PurL and is thought to assist in the transfer of the ammonia molecule from PurQ to PurL.</text>
</comment>
<dbReference type="HAMAP" id="MF_00741">
    <property type="entry name" value="AIRS"/>
    <property type="match status" value="1"/>
</dbReference>
<comment type="pathway">
    <text evidence="2 13">Purine metabolism; IMP biosynthesis via de novo pathway; 5-amino-1-(5-phospho-D-ribosyl)imidazole from N(2)-formyl-N(1)-(5-phospho-D-ribosyl)glycinamide: step 2/2.</text>
</comment>
<dbReference type="InterPro" id="IPR016188">
    <property type="entry name" value="PurM-like_N"/>
</dbReference>
<organism evidence="16 17">
    <name type="scientific">Ktedonospora formicarum</name>
    <dbReference type="NCBI Taxonomy" id="2778364"/>
    <lineage>
        <taxon>Bacteria</taxon>
        <taxon>Bacillati</taxon>
        <taxon>Chloroflexota</taxon>
        <taxon>Ktedonobacteria</taxon>
        <taxon>Ktedonobacterales</taxon>
        <taxon>Ktedonobacteraceae</taxon>
        <taxon>Ktedonospora</taxon>
    </lineage>
</organism>
<dbReference type="SUPFAM" id="SSF56042">
    <property type="entry name" value="PurM C-terminal domain-like"/>
    <property type="match status" value="1"/>
</dbReference>
<evidence type="ECO:0000256" key="5">
    <source>
        <dbReference type="ARBA" id="ARBA00022598"/>
    </source>
</evidence>
<keyword evidence="8 12" id="KW-0378">Hydrolase</keyword>
<dbReference type="HAMAP" id="MF_00421">
    <property type="entry name" value="PurQ"/>
    <property type="match status" value="1"/>
</dbReference>
<keyword evidence="7 13" id="KW-0658">Purine biosynthesis</keyword>
<dbReference type="Pfam" id="PF13507">
    <property type="entry name" value="GATase_5"/>
    <property type="match status" value="1"/>
</dbReference>
<evidence type="ECO:0000256" key="9">
    <source>
        <dbReference type="ARBA" id="ARBA00022840"/>
    </source>
</evidence>
<feature type="active site" evidence="12">
    <location>
        <position position="230"/>
    </location>
</feature>
<dbReference type="Pfam" id="PF02769">
    <property type="entry name" value="AIRS_C"/>
    <property type="match status" value="1"/>
</dbReference>
<evidence type="ECO:0000256" key="1">
    <source>
        <dbReference type="ARBA" id="ARBA00004496"/>
    </source>
</evidence>
<dbReference type="InterPro" id="IPR036676">
    <property type="entry name" value="PurM-like_C_sf"/>
</dbReference>
<comment type="catalytic activity">
    <reaction evidence="12">
        <text>N(2)-formyl-N(1)-(5-phospho-beta-D-ribosyl)glycinamide + L-glutamine + ATP + H2O = 2-formamido-N(1)-(5-O-phospho-beta-D-ribosyl)acetamidine + L-glutamate + ADP + phosphate + H(+)</text>
        <dbReference type="Rhea" id="RHEA:17129"/>
        <dbReference type="ChEBI" id="CHEBI:15377"/>
        <dbReference type="ChEBI" id="CHEBI:15378"/>
        <dbReference type="ChEBI" id="CHEBI:29985"/>
        <dbReference type="ChEBI" id="CHEBI:30616"/>
        <dbReference type="ChEBI" id="CHEBI:43474"/>
        <dbReference type="ChEBI" id="CHEBI:58359"/>
        <dbReference type="ChEBI" id="CHEBI:147286"/>
        <dbReference type="ChEBI" id="CHEBI:147287"/>
        <dbReference type="ChEBI" id="CHEBI:456216"/>
        <dbReference type="EC" id="6.3.5.3"/>
    </reaction>
</comment>
<gene>
    <name evidence="13" type="primary">purM</name>
    <name evidence="12" type="synonym">purQ</name>
    <name evidence="16" type="ORF">KSX_25610</name>
</gene>
<dbReference type="GO" id="GO:0005829">
    <property type="term" value="C:cytosol"/>
    <property type="evidence" value="ECO:0007669"/>
    <property type="project" value="TreeGrafter"/>
</dbReference>
<dbReference type="Gene3D" id="3.40.50.880">
    <property type="match status" value="1"/>
</dbReference>
<dbReference type="InterPro" id="IPR036921">
    <property type="entry name" value="PurM-like_N_sf"/>
</dbReference>
<evidence type="ECO:0000256" key="3">
    <source>
        <dbReference type="ARBA" id="ARBA00010280"/>
    </source>
</evidence>
<dbReference type="EMBL" id="BNJF01000001">
    <property type="protein sequence ID" value="GHO44398.1"/>
    <property type="molecule type" value="Genomic_DNA"/>
</dbReference>
<dbReference type="GO" id="GO:0005524">
    <property type="term" value="F:ATP binding"/>
    <property type="evidence" value="ECO:0007669"/>
    <property type="project" value="UniProtKB-KW"/>
</dbReference>
<keyword evidence="10 12" id="KW-0315">Glutamine amidotransferase</keyword>
<comment type="catalytic activity">
    <reaction evidence="12">
        <text>L-glutamine + H2O = L-glutamate + NH4(+)</text>
        <dbReference type="Rhea" id="RHEA:15889"/>
        <dbReference type="ChEBI" id="CHEBI:15377"/>
        <dbReference type="ChEBI" id="CHEBI:28938"/>
        <dbReference type="ChEBI" id="CHEBI:29985"/>
        <dbReference type="ChEBI" id="CHEBI:58359"/>
        <dbReference type="EC" id="3.5.1.2"/>
    </reaction>
</comment>
<dbReference type="NCBIfam" id="TIGR00878">
    <property type="entry name" value="purM"/>
    <property type="match status" value="1"/>
</dbReference>
<evidence type="ECO:0000256" key="2">
    <source>
        <dbReference type="ARBA" id="ARBA00004686"/>
    </source>
</evidence>
<keyword evidence="4 13" id="KW-0963">Cytoplasm</keyword>
<evidence type="ECO:0000256" key="7">
    <source>
        <dbReference type="ARBA" id="ARBA00022755"/>
    </source>
</evidence>
<evidence type="ECO:0000256" key="13">
    <source>
        <dbReference type="HAMAP-Rule" id="MF_00741"/>
    </source>
</evidence>
<reference evidence="16" key="1">
    <citation type="submission" date="2020-10" db="EMBL/GenBank/DDBJ databases">
        <title>Taxonomic study of unclassified bacteria belonging to the class Ktedonobacteria.</title>
        <authorList>
            <person name="Yabe S."/>
            <person name="Wang C.M."/>
            <person name="Zheng Y."/>
            <person name="Sakai Y."/>
            <person name="Cavaletti L."/>
            <person name="Monciardini P."/>
            <person name="Donadio S."/>
        </authorList>
    </citation>
    <scope>NUCLEOTIDE SEQUENCE</scope>
    <source>
        <strain evidence="16">SOSP1-1</strain>
    </source>
</reference>
<feature type="active site" description="Nucleophile" evidence="12">
    <location>
        <position position="97"/>
    </location>
</feature>
<dbReference type="GO" id="GO:0046084">
    <property type="term" value="P:adenine biosynthetic process"/>
    <property type="evidence" value="ECO:0007669"/>
    <property type="project" value="TreeGrafter"/>
</dbReference>
<protein>
    <recommendedName>
        <fullName evidence="12 13">Multifunctional fusion protein</fullName>
    </recommendedName>
    <domain>
        <recommendedName>
            <fullName evidence="12">Phosphoribosylformylglycinamidine synthase subunit PurQ</fullName>
            <shortName evidence="12">FGAM synthase</shortName>
            <ecNumber evidence="12">6.3.5.3</ecNumber>
        </recommendedName>
        <alternativeName>
            <fullName evidence="12">Formylglycinamide ribonucleotide amidotransferase subunit I</fullName>
        </alternativeName>
        <alternativeName>
            <fullName evidence="12">Glutaminase PurQ</fullName>
        </alternativeName>
        <alternativeName>
            <fullName evidence="12">Phosphoribosylformylglycinamidine synthase subunit I</fullName>
            <shortName evidence="12">FGAR amidotransferase I</shortName>
            <shortName evidence="12">FGAR-AT I</shortName>
            <ecNumber evidence="12">3.5.1.2</ecNumber>
        </alternativeName>
    </domain>
    <domain>
        <recommendedName>
            <fullName evidence="13">Phosphoribosylformylglycinamidine cyclo-ligase</fullName>
            <ecNumber evidence="13">6.3.3.1</ecNumber>
        </recommendedName>
        <alternativeName>
            <fullName evidence="13">AIR synthase</fullName>
        </alternativeName>
        <alternativeName>
            <fullName evidence="13">AIRS</fullName>
        </alternativeName>
        <alternativeName>
            <fullName evidence="13">Phosphoribosyl-aminoimidazole synthetase</fullName>
        </alternativeName>
    </domain>
</protein>
<dbReference type="GO" id="GO:0004359">
    <property type="term" value="F:glutaminase activity"/>
    <property type="evidence" value="ECO:0007669"/>
    <property type="project" value="UniProtKB-EC"/>
</dbReference>
<dbReference type="SUPFAM" id="SSF52317">
    <property type="entry name" value="Class I glutamine amidotransferase-like"/>
    <property type="match status" value="1"/>
</dbReference>
<keyword evidence="9 13" id="KW-0067">ATP-binding</keyword>
<dbReference type="PROSITE" id="PS51273">
    <property type="entry name" value="GATASE_TYPE_1"/>
    <property type="match status" value="1"/>
</dbReference>
<dbReference type="CDD" id="cd02196">
    <property type="entry name" value="PurM"/>
    <property type="match status" value="1"/>
</dbReference>
<comment type="caution">
    <text evidence="16">The sequence shown here is derived from an EMBL/GenBank/DDBJ whole genome shotgun (WGS) entry which is preliminary data.</text>
</comment>